<dbReference type="InterPro" id="IPR004046">
    <property type="entry name" value="GST_C"/>
</dbReference>
<evidence type="ECO:0000259" key="5">
    <source>
        <dbReference type="PROSITE" id="PS50405"/>
    </source>
</evidence>
<dbReference type="PROSITE" id="PS50405">
    <property type="entry name" value="GST_CTER"/>
    <property type="match status" value="2"/>
</dbReference>
<dbReference type="GO" id="GO:0006749">
    <property type="term" value="P:glutathione metabolic process"/>
    <property type="evidence" value="ECO:0007669"/>
    <property type="project" value="TreeGrafter"/>
</dbReference>
<organism evidence="6 7">
    <name type="scientific">Phytophthora cactorum</name>
    <dbReference type="NCBI Taxonomy" id="29920"/>
    <lineage>
        <taxon>Eukaryota</taxon>
        <taxon>Sar</taxon>
        <taxon>Stramenopiles</taxon>
        <taxon>Oomycota</taxon>
        <taxon>Peronosporomycetes</taxon>
        <taxon>Peronosporales</taxon>
        <taxon>Peronosporaceae</taxon>
        <taxon>Phytophthora</taxon>
    </lineage>
</organism>
<sequence length="1159" mass="131087">MLSVRTLVSRSSRSVLATSQRLHARQHVAALSAHPLTFISSSYSLSNRRNCSSSDQSKSAGALRAAIDAEKPKLTVEQILNHVSIMEQWTCSGCGIELQYKEPKQVGYFPKQLLSNVHDLKELKRLRCERCFQMTQYGKISDTKMPYQEYERRVMELRSKDMLMIQLVDILDISGSLLPKARHIFGKKPVMLVVNKGDLVPTKSGIRRLMRRIKQEAKEAGIDNLISIYLISAMKRIGMKEIVEDVAKYRQNRDICVVGAANVGKSTFLNSFLSHLVDRKWQHNHRKYMKMSEVQLSELEDDETATMLNIDDELLAEAKAEKEATKEGEQTIKTPHGELYVAPGEDPEMIETSSEEDREMTTSPLPGTTLAVQYLPVMVRNEVFNILDTPGLITDSKRQKLVEVLALDGAAKLKNVFPAKQLPVTTYRVRPGRSLFLGALARFDYETLGKDIEKNFLLLSWYGVLPGHLTNTERAEDTFVKHAGGILSPPRGLDAMSFTGPLTLSQNVYLKDYMLDSVLAKSKHKKPKRTTVVELEVPGFGWLSVTAVDLDGTAASQKTLNQGKISVHTCRGLSVVPRAPLFPYELSDSKTRFTRRVSKAASNSSTSSSPQKTSSFKLYANMVSQPSRAVAWALKVKGADYEFVNVEFSGDLIKSDEFKTWNPNGLVPVLRDGDFSLFEGYVYLLTGIGDYALTFFYSNAILAYAAVKFGWKDLYPTDRQTRAKVDEFLNWHHTNTRLFTVQILRPAVAKVSGKASPMDFTFLENVDALIEKEMTLLEAFLDKDFVAHTDAPTIADYAAYCEIDQLEMMGYDFSQYPKVTAWIARMKQIPYHNEVREDLDKFLTKLGLRVETEAKTDEPCLAYEKTKVMLCIRDDGIDILPQTYHIGHLPADLWSIIRLEKDEEYLTSCKQRIPCQLLVILQSAVSNSSSILYPISTMTLTLYANLISQPSRTVAWVLKVKGVDHELVPVLPGSDFFKSDEFKAINPNRLVPAIKDDDFVLTEGMAILQYLGDKYDWTGPKDLYPQDLKIRAKINEFLHWHHTNTRLFTLNIVRPEIAKKLNADTPKDQAALEGKDALIEKEFTLLETFLVNDFIAHTDFPTIADYTAYCEIDQLELMGYDFSKYPKVSAWIARMKTLPFNEEIHEQLKGFLTKFGLLA</sequence>
<accession>A0A8T1UE85</accession>
<reference evidence="6" key="1">
    <citation type="submission" date="2021-01" db="EMBL/GenBank/DDBJ databases">
        <title>Phytophthora aleatoria, a newly-described species from Pinus radiata is distinct from Phytophthora cactorum isolates based on comparative genomics.</title>
        <authorList>
            <person name="Mcdougal R."/>
            <person name="Panda P."/>
            <person name="Williams N."/>
            <person name="Studholme D.J."/>
        </authorList>
    </citation>
    <scope>NUCLEOTIDE SEQUENCE</scope>
    <source>
        <strain evidence="6">NZFS 3830</strain>
    </source>
</reference>
<feature type="domain" description="GST N-terminal" evidence="4">
    <location>
        <begin position="614"/>
        <end position="713"/>
    </location>
</feature>
<evidence type="ECO:0000256" key="3">
    <source>
        <dbReference type="ARBA" id="ARBA00022679"/>
    </source>
</evidence>
<dbReference type="PANTHER" id="PTHR43917">
    <property type="match status" value="1"/>
</dbReference>
<feature type="domain" description="GST C-terminal" evidence="5">
    <location>
        <begin position="1027"/>
        <end position="1155"/>
    </location>
</feature>
<dbReference type="PANTHER" id="PTHR43917:SF8">
    <property type="entry name" value="GH16740P-RELATED"/>
    <property type="match status" value="1"/>
</dbReference>
<dbReference type="GO" id="GO:0004364">
    <property type="term" value="F:glutathione transferase activity"/>
    <property type="evidence" value="ECO:0007669"/>
    <property type="project" value="TreeGrafter"/>
</dbReference>
<dbReference type="Pfam" id="PF13417">
    <property type="entry name" value="GST_N_3"/>
    <property type="match status" value="1"/>
</dbReference>
<evidence type="ECO:0000259" key="4">
    <source>
        <dbReference type="PROSITE" id="PS50404"/>
    </source>
</evidence>
<dbReference type="GO" id="GO:0005737">
    <property type="term" value="C:cytoplasm"/>
    <property type="evidence" value="ECO:0007669"/>
    <property type="project" value="UniProtKB-SubCell"/>
</dbReference>
<dbReference type="CDD" id="cd00570">
    <property type="entry name" value="GST_N_family"/>
    <property type="match status" value="1"/>
</dbReference>
<evidence type="ECO:0000256" key="1">
    <source>
        <dbReference type="ARBA" id="ARBA00004496"/>
    </source>
</evidence>
<feature type="domain" description="GST C-terminal" evidence="5">
    <location>
        <begin position="718"/>
        <end position="854"/>
    </location>
</feature>
<dbReference type="FunFam" id="1.20.1050.10:FF:000039">
    <property type="entry name" value="Glutathione S-transferase theta-1"/>
    <property type="match status" value="2"/>
</dbReference>
<evidence type="ECO:0000256" key="2">
    <source>
        <dbReference type="ARBA" id="ARBA00022490"/>
    </source>
</evidence>
<dbReference type="VEuPathDB" id="FungiDB:PC110_g3311"/>
<dbReference type="VEuPathDB" id="FungiDB:PC110_g3313"/>
<dbReference type="Proteomes" id="UP000688947">
    <property type="component" value="Unassembled WGS sequence"/>
</dbReference>
<dbReference type="SFLD" id="SFLDG00358">
    <property type="entry name" value="Main_(cytGST)"/>
    <property type="match status" value="2"/>
</dbReference>
<comment type="subcellular location">
    <subcellularLocation>
        <location evidence="1">Cytoplasm</location>
    </subcellularLocation>
</comment>
<dbReference type="OrthoDB" id="1696305at2759"/>
<keyword evidence="2" id="KW-0963">Cytoplasm</keyword>
<dbReference type="AlphaFoldDB" id="A0A8T1UE85"/>
<dbReference type="EMBL" id="JAENGZ010000355">
    <property type="protein sequence ID" value="KAG6961225.1"/>
    <property type="molecule type" value="Genomic_DNA"/>
</dbReference>
<evidence type="ECO:0008006" key="8">
    <source>
        <dbReference type="Google" id="ProtNLM"/>
    </source>
</evidence>
<feature type="domain" description="GST N-terminal" evidence="4">
    <location>
        <begin position="938"/>
        <end position="1019"/>
    </location>
</feature>
<dbReference type="InterPro" id="IPR051369">
    <property type="entry name" value="GST_Theta"/>
</dbReference>
<protein>
    <recommendedName>
        <fullName evidence="8">P-loop containing nucleoside triphosphate hydrolase</fullName>
    </recommendedName>
</protein>
<evidence type="ECO:0000313" key="7">
    <source>
        <dbReference type="Proteomes" id="UP000688947"/>
    </source>
</evidence>
<dbReference type="InterPro" id="IPR010987">
    <property type="entry name" value="Glutathione-S-Trfase_C-like"/>
</dbReference>
<dbReference type="InterPro" id="IPR004045">
    <property type="entry name" value="Glutathione_S-Trfase_N"/>
</dbReference>
<dbReference type="Pfam" id="PF02798">
    <property type="entry name" value="GST_N"/>
    <property type="match status" value="1"/>
</dbReference>
<name>A0A8T1UE85_9STRA</name>
<dbReference type="PROSITE" id="PS50404">
    <property type="entry name" value="GST_NTER"/>
    <property type="match status" value="2"/>
</dbReference>
<evidence type="ECO:0000313" key="6">
    <source>
        <dbReference type="EMBL" id="KAG6961225.1"/>
    </source>
</evidence>
<gene>
    <name evidence="6" type="ORF">JG687_00007791</name>
</gene>
<dbReference type="SFLD" id="SFLDS00019">
    <property type="entry name" value="Glutathione_Transferase_(cytos"/>
    <property type="match status" value="2"/>
</dbReference>
<comment type="caution">
    <text evidence="6">The sequence shown here is derived from an EMBL/GenBank/DDBJ whole genome shotgun (WGS) entry which is preliminary data.</text>
</comment>
<dbReference type="FunFam" id="3.40.30.10:FF:000295">
    <property type="entry name" value="Glutathione S-transferase unclassified 1"/>
    <property type="match status" value="2"/>
</dbReference>
<keyword evidence="3" id="KW-0808">Transferase</keyword>
<dbReference type="Pfam" id="PF00043">
    <property type="entry name" value="GST_C"/>
    <property type="match status" value="2"/>
</dbReference>
<dbReference type="InterPro" id="IPR040079">
    <property type="entry name" value="Glutathione_S-Trfase"/>
</dbReference>
<proteinExistence type="predicted"/>